<proteinExistence type="predicted"/>
<evidence type="ECO:0000256" key="1">
    <source>
        <dbReference type="SAM" id="MobiDB-lite"/>
    </source>
</evidence>
<dbReference type="NCBIfam" id="TIGR04256">
    <property type="entry name" value="GxxExxY"/>
    <property type="match status" value="1"/>
</dbReference>
<protein>
    <recommendedName>
        <fullName evidence="4">GxxExxY protein</fullName>
    </recommendedName>
</protein>
<evidence type="ECO:0000313" key="3">
    <source>
        <dbReference type="Proteomes" id="UP000694044"/>
    </source>
</evidence>
<sequence length="257" mass="28876">MNTRSKTREQDEASFATASDILPPSEDRGNNQEEHERDAETNTRDAVVELAENLHKISFGEAKRDSSTEDLARITSSSQLKEELPAICNEVFCVLGPYNLEATYKGALARELKDRGVTVFSEEKIPLEYKGQQIATRRVDLYLKLDKPVILELKAVVGSLTSEHMKQLKFYMTHFNVSEGYLINFPHISGFPDGDNVPYVEHALQGNGVSDRVTRSKTTRKSEMTNIIHVETAKKMTVKKSTITKTTNVKGLKVKRA</sequence>
<dbReference type="AlphaFoldDB" id="A0A8T1V562"/>
<name>A0A8T1V562_9STRA</name>
<organism evidence="2 3">
    <name type="scientific">Phytophthora pseudosyringae</name>
    <dbReference type="NCBI Taxonomy" id="221518"/>
    <lineage>
        <taxon>Eukaryota</taxon>
        <taxon>Sar</taxon>
        <taxon>Stramenopiles</taxon>
        <taxon>Oomycota</taxon>
        <taxon>Peronosporomycetes</taxon>
        <taxon>Peronosporales</taxon>
        <taxon>Peronosporaceae</taxon>
        <taxon>Phytophthora</taxon>
    </lineage>
</organism>
<reference evidence="2" key="1">
    <citation type="submission" date="2021-02" db="EMBL/GenBank/DDBJ databases">
        <authorList>
            <person name="Palmer J.M."/>
        </authorList>
    </citation>
    <scope>NUCLEOTIDE SEQUENCE</scope>
    <source>
        <strain evidence="2">SCRP734</strain>
    </source>
</reference>
<feature type="region of interest" description="Disordered" evidence="1">
    <location>
        <begin position="1"/>
        <end position="44"/>
    </location>
</feature>
<evidence type="ECO:0008006" key="4">
    <source>
        <dbReference type="Google" id="ProtNLM"/>
    </source>
</evidence>
<dbReference type="EMBL" id="JAGDFM010000802">
    <property type="protein sequence ID" value="KAG7376131.1"/>
    <property type="molecule type" value="Genomic_DNA"/>
</dbReference>
<evidence type="ECO:0000313" key="2">
    <source>
        <dbReference type="EMBL" id="KAG7376131.1"/>
    </source>
</evidence>
<dbReference type="InterPro" id="IPR026350">
    <property type="entry name" value="GxxExxY"/>
</dbReference>
<dbReference type="Proteomes" id="UP000694044">
    <property type="component" value="Unassembled WGS sequence"/>
</dbReference>
<comment type="caution">
    <text evidence="2">The sequence shown here is derived from an EMBL/GenBank/DDBJ whole genome shotgun (WGS) entry which is preliminary data.</text>
</comment>
<dbReference type="OrthoDB" id="103153at2759"/>
<accession>A0A8T1V562</accession>
<dbReference type="Pfam" id="PF13366">
    <property type="entry name" value="PDDEXK_3"/>
    <property type="match status" value="1"/>
</dbReference>
<keyword evidence="3" id="KW-1185">Reference proteome</keyword>
<gene>
    <name evidence="2" type="ORF">PHYPSEUDO_014402</name>
</gene>
<feature type="compositionally biased region" description="Basic and acidic residues" evidence="1">
    <location>
        <begin position="1"/>
        <end position="11"/>
    </location>
</feature>
<feature type="compositionally biased region" description="Basic and acidic residues" evidence="1">
    <location>
        <begin position="25"/>
        <end position="44"/>
    </location>
</feature>